<dbReference type="OrthoDB" id="9781208at2"/>
<reference evidence="9 10" key="1">
    <citation type="submission" date="2018-06" db="EMBL/GenBank/DDBJ databases">
        <title>Flavobacterium sp IMCC34762, genome.</title>
        <authorList>
            <person name="Joung Y."/>
            <person name="Cho J."/>
            <person name="Song J."/>
        </authorList>
    </citation>
    <scope>NUCLEOTIDE SEQUENCE [LARGE SCALE GENOMIC DNA]</scope>
    <source>
        <strain evidence="9 10">IMCC34762</strain>
    </source>
</reference>
<dbReference type="CDD" id="cd00082">
    <property type="entry name" value="HisKA"/>
    <property type="match status" value="1"/>
</dbReference>
<dbReference type="Pfam" id="PF13426">
    <property type="entry name" value="PAS_9"/>
    <property type="match status" value="1"/>
</dbReference>
<evidence type="ECO:0000256" key="4">
    <source>
        <dbReference type="ARBA" id="ARBA00022679"/>
    </source>
</evidence>
<keyword evidence="10" id="KW-1185">Reference proteome</keyword>
<proteinExistence type="predicted"/>
<evidence type="ECO:0000256" key="5">
    <source>
        <dbReference type="ARBA" id="ARBA00022777"/>
    </source>
</evidence>
<dbReference type="SMART" id="SM00091">
    <property type="entry name" value="PAS"/>
    <property type="match status" value="1"/>
</dbReference>
<feature type="domain" description="PAS" evidence="7">
    <location>
        <begin position="38"/>
        <end position="111"/>
    </location>
</feature>
<evidence type="ECO:0000259" key="6">
    <source>
        <dbReference type="PROSITE" id="PS50109"/>
    </source>
</evidence>
<keyword evidence="5" id="KW-0418">Kinase</keyword>
<dbReference type="PROSITE" id="PS50113">
    <property type="entry name" value="PAC"/>
    <property type="match status" value="1"/>
</dbReference>
<name>A0A2W7TQA5_9FLAO</name>
<dbReference type="InterPro" id="IPR035965">
    <property type="entry name" value="PAS-like_dom_sf"/>
</dbReference>
<dbReference type="Gene3D" id="3.30.565.10">
    <property type="entry name" value="Histidine kinase-like ATPase, C-terminal domain"/>
    <property type="match status" value="1"/>
</dbReference>
<dbReference type="CDD" id="cd00130">
    <property type="entry name" value="PAS"/>
    <property type="match status" value="1"/>
</dbReference>
<dbReference type="NCBIfam" id="TIGR00229">
    <property type="entry name" value="sensory_box"/>
    <property type="match status" value="1"/>
</dbReference>
<dbReference type="PRINTS" id="PR00344">
    <property type="entry name" value="BCTRLSENSOR"/>
</dbReference>
<keyword evidence="3" id="KW-0597">Phosphoprotein</keyword>
<dbReference type="InterPro" id="IPR004358">
    <property type="entry name" value="Sig_transdc_His_kin-like_C"/>
</dbReference>
<dbReference type="PROSITE" id="PS50112">
    <property type="entry name" value="PAS"/>
    <property type="match status" value="1"/>
</dbReference>
<dbReference type="SUPFAM" id="SSF55874">
    <property type="entry name" value="ATPase domain of HSP90 chaperone/DNA topoisomerase II/histidine kinase"/>
    <property type="match status" value="1"/>
</dbReference>
<dbReference type="Proteomes" id="UP000249177">
    <property type="component" value="Unassembled WGS sequence"/>
</dbReference>
<protein>
    <recommendedName>
        <fullName evidence="2">histidine kinase</fullName>
        <ecNumber evidence="2">2.7.13.3</ecNumber>
    </recommendedName>
</protein>
<evidence type="ECO:0000259" key="7">
    <source>
        <dbReference type="PROSITE" id="PS50112"/>
    </source>
</evidence>
<dbReference type="Pfam" id="PF00512">
    <property type="entry name" value="HisKA"/>
    <property type="match status" value="1"/>
</dbReference>
<dbReference type="SMART" id="SM00387">
    <property type="entry name" value="HATPase_c"/>
    <property type="match status" value="1"/>
</dbReference>
<evidence type="ECO:0000256" key="3">
    <source>
        <dbReference type="ARBA" id="ARBA00022553"/>
    </source>
</evidence>
<dbReference type="PROSITE" id="PS50109">
    <property type="entry name" value="HIS_KIN"/>
    <property type="match status" value="1"/>
</dbReference>
<organism evidence="9 10">
    <name type="scientific">Flavobacterium aquariorum</name>
    <dbReference type="NCBI Taxonomy" id="2217670"/>
    <lineage>
        <taxon>Bacteria</taxon>
        <taxon>Pseudomonadati</taxon>
        <taxon>Bacteroidota</taxon>
        <taxon>Flavobacteriia</taxon>
        <taxon>Flavobacteriales</taxon>
        <taxon>Flavobacteriaceae</taxon>
        <taxon>Flavobacterium</taxon>
    </lineage>
</organism>
<evidence type="ECO:0000313" key="10">
    <source>
        <dbReference type="Proteomes" id="UP000249177"/>
    </source>
</evidence>
<accession>A0A2W7TQA5</accession>
<comment type="caution">
    <text evidence="9">The sequence shown here is derived from an EMBL/GenBank/DDBJ whole genome shotgun (WGS) entry which is preliminary data.</text>
</comment>
<evidence type="ECO:0000259" key="8">
    <source>
        <dbReference type="PROSITE" id="PS50113"/>
    </source>
</evidence>
<dbReference type="SUPFAM" id="SSF55785">
    <property type="entry name" value="PYP-like sensor domain (PAS domain)"/>
    <property type="match status" value="1"/>
</dbReference>
<dbReference type="FunFam" id="3.30.565.10:FF:000006">
    <property type="entry name" value="Sensor histidine kinase WalK"/>
    <property type="match status" value="1"/>
</dbReference>
<dbReference type="GO" id="GO:0000155">
    <property type="term" value="F:phosphorelay sensor kinase activity"/>
    <property type="evidence" value="ECO:0007669"/>
    <property type="project" value="InterPro"/>
</dbReference>
<dbReference type="InterPro" id="IPR000700">
    <property type="entry name" value="PAS-assoc_C"/>
</dbReference>
<dbReference type="EC" id="2.7.13.3" evidence="2"/>
<dbReference type="AlphaFoldDB" id="A0A2W7TQA5"/>
<evidence type="ECO:0000313" key="9">
    <source>
        <dbReference type="EMBL" id="PZX92703.1"/>
    </source>
</evidence>
<dbReference type="EMBL" id="QKXH01000009">
    <property type="protein sequence ID" value="PZX92703.1"/>
    <property type="molecule type" value="Genomic_DNA"/>
</dbReference>
<feature type="domain" description="Histidine kinase" evidence="6">
    <location>
        <begin position="183"/>
        <end position="401"/>
    </location>
</feature>
<dbReference type="InterPro" id="IPR003594">
    <property type="entry name" value="HATPase_dom"/>
</dbReference>
<gene>
    <name evidence="9" type="ORF">DOS84_14715</name>
</gene>
<dbReference type="InterPro" id="IPR005467">
    <property type="entry name" value="His_kinase_dom"/>
</dbReference>
<dbReference type="Gene3D" id="3.30.450.20">
    <property type="entry name" value="PAS domain"/>
    <property type="match status" value="1"/>
</dbReference>
<dbReference type="InterPro" id="IPR036097">
    <property type="entry name" value="HisK_dim/P_sf"/>
</dbReference>
<dbReference type="InterPro" id="IPR003661">
    <property type="entry name" value="HisK_dim/P_dom"/>
</dbReference>
<dbReference type="Pfam" id="PF02518">
    <property type="entry name" value="HATPase_c"/>
    <property type="match status" value="1"/>
</dbReference>
<dbReference type="PANTHER" id="PTHR43047">
    <property type="entry name" value="TWO-COMPONENT HISTIDINE PROTEIN KINASE"/>
    <property type="match status" value="1"/>
</dbReference>
<dbReference type="Gene3D" id="1.10.287.130">
    <property type="match status" value="1"/>
</dbReference>
<evidence type="ECO:0000256" key="2">
    <source>
        <dbReference type="ARBA" id="ARBA00012438"/>
    </source>
</evidence>
<dbReference type="SUPFAM" id="SSF47384">
    <property type="entry name" value="Homodimeric domain of signal transducing histidine kinase"/>
    <property type="match status" value="1"/>
</dbReference>
<dbReference type="SMART" id="SM00388">
    <property type="entry name" value="HisKA"/>
    <property type="match status" value="1"/>
</dbReference>
<feature type="domain" description="PAC" evidence="8">
    <location>
        <begin position="112"/>
        <end position="165"/>
    </location>
</feature>
<comment type="catalytic activity">
    <reaction evidence="1">
        <text>ATP + protein L-histidine = ADP + protein N-phospho-L-histidine.</text>
        <dbReference type="EC" id="2.7.13.3"/>
    </reaction>
</comment>
<evidence type="ECO:0000256" key="1">
    <source>
        <dbReference type="ARBA" id="ARBA00000085"/>
    </source>
</evidence>
<sequence length="418" mass="47460">MINGGLPNTYHFIIMIKINPMEIKQNFTKILKNKYIPTAEFYSQIIDSLQDYSIFTLDNDFIINSWSSGSAKIFGYETDEVIGESFDLIFTEEDLKNGIPKKEIETALKEGRATDNRWHIAKDKSLFYAYGLVFPLIGLNGEMLGYVKVLRDLTDRKQSEDAIKNYVRELEDLNTHKESVMAILSHDLRSPLSAIIGTAKYLKENFRKMNPDTVQEMLDLLHKSATDELEMLDYLVEWARIKYASDTFSPTKLKLTEYVDKVFDSLNETASINTINLHHEIEENTSVFADSKMLISIIQNIVSNAIKHTEKGGSIKISAKSTEDKIIVQVKDTGIGMSKEIMEKLFTPQMKTLSETRKQNKGAGIGLLLVKGFLEKNGGEIWVESIEGEGSTFYFTLLIEKPLYKIGSSDEIMFDESA</sequence>
<keyword evidence="4" id="KW-0808">Transferase</keyword>
<dbReference type="InterPro" id="IPR000014">
    <property type="entry name" value="PAS"/>
</dbReference>
<dbReference type="InterPro" id="IPR036890">
    <property type="entry name" value="HATPase_C_sf"/>
</dbReference>